<dbReference type="InterPro" id="IPR044136">
    <property type="entry name" value="Lys-tRNA-ligase_II_N"/>
</dbReference>
<dbReference type="CDD" id="cd00775">
    <property type="entry name" value="LysRS_core"/>
    <property type="match status" value="1"/>
</dbReference>
<keyword evidence="9 11" id="KW-0030">Aminoacyl-tRNA synthetase</keyword>
<dbReference type="SUPFAM" id="SSF55681">
    <property type="entry name" value="Class II aaRS and biotin synthetases"/>
    <property type="match status" value="1"/>
</dbReference>
<feature type="domain" description="Aminoacyl-transfer RNA synthetases class-II family profile" evidence="13">
    <location>
        <begin position="172"/>
        <end position="486"/>
    </location>
</feature>
<dbReference type="Gene3D" id="3.30.930.10">
    <property type="entry name" value="Bira Bifunctional Protein, Domain 2"/>
    <property type="match status" value="1"/>
</dbReference>
<comment type="catalytic activity">
    <reaction evidence="10 11 12">
        <text>tRNA(Lys) + L-lysine + ATP = L-lysyl-tRNA(Lys) + AMP + diphosphate</text>
        <dbReference type="Rhea" id="RHEA:20792"/>
        <dbReference type="Rhea" id="RHEA-COMP:9696"/>
        <dbReference type="Rhea" id="RHEA-COMP:9697"/>
        <dbReference type="ChEBI" id="CHEBI:30616"/>
        <dbReference type="ChEBI" id="CHEBI:32551"/>
        <dbReference type="ChEBI" id="CHEBI:33019"/>
        <dbReference type="ChEBI" id="CHEBI:78442"/>
        <dbReference type="ChEBI" id="CHEBI:78529"/>
        <dbReference type="ChEBI" id="CHEBI:456215"/>
        <dbReference type="EC" id="6.1.1.6"/>
    </reaction>
</comment>
<evidence type="ECO:0000256" key="4">
    <source>
        <dbReference type="ARBA" id="ARBA00022598"/>
    </source>
</evidence>
<dbReference type="NCBIfam" id="NF001756">
    <property type="entry name" value="PRK00484.1"/>
    <property type="match status" value="1"/>
</dbReference>
<dbReference type="PANTHER" id="PTHR42918:SF15">
    <property type="entry name" value="LYSINE--TRNA LIGASE, CHLOROPLASTIC_MITOCHONDRIAL"/>
    <property type="match status" value="1"/>
</dbReference>
<dbReference type="NCBIfam" id="TIGR00499">
    <property type="entry name" value="lysS_bact"/>
    <property type="match status" value="1"/>
</dbReference>
<evidence type="ECO:0000259" key="13">
    <source>
        <dbReference type="PROSITE" id="PS50862"/>
    </source>
</evidence>
<dbReference type="HAMAP" id="MF_00252">
    <property type="entry name" value="Lys_tRNA_synth_class2"/>
    <property type="match status" value="1"/>
</dbReference>
<dbReference type="InterPro" id="IPR018149">
    <property type="entry name" value="Lys-tRNA-synth_II_C"/>
</dbReference>
<feature type="binding site" evidence="11">
    <location>
        <position position="409"/>
    </location>
    <ligand>
        <name>Mg(2+)</name>
        <dbReference type="ChEBI" id="CHEBI:18420"/>
        <label>2</label>
    </ligand>
</feature>
<evidence type="ECO:0000256" key="1">
    <source>
        <dbReference type="ARBA" id="ARBA00004496"/>
    </source>
</evidence>
<evidence type="ECO:0000256" key="11">
    <source>
        <dbReference type="HAMAP-Rule" id="MF_00252"/>
    </source>
</evidence>
<keyword evidence="11 12" id="KW-0460">Magnesium</keyword>
<comment type="subunit">
    <text evidence="2 11">Homodimer.</text>
</comment>
<feature type="binding site" evidence="11">
    <location>
        <position position="402"/>
    </location>
    <ligand>
        <name>Mg(2+)</name>
        <dbReference type="ChEBI" id="CHEBI:18420"/>
        <label>1</label>
    </ligand>
</feature>
<dbReference type="Proteomes" id="UP001207252">
    <property type="component" value="Unassembled WGS sequence"/>
</dbReference>
<dbReference type="PROSITE" id="PS50862">
    <property type="entry name" value="AA_TRNA_LIGASE_II"/>
    <property type="match status" value="1"/>
</dbReference>
<accession>A0ABT3BP78</accession>
<sequence length="493" mass="57375">MERKLSDQEIIRREKLARLQEGKQDPFAITKVKRTHDSAQFTDSFNHFTKEELHEQKTPVIVMAGRLMNTRRTFGIVADFAGKFQIYINKKEVDPEIFEVFNTLDIGDFVEVHGSAMKTNTQELTLNVSKIVLISKCLNVLPEKYHGLVDEEIKARHRYLDLIMNDESKKTFVMRSKIIQSIRNFLDSDGYFEVETPVLNDVLGGAAAKPFITFHNTLSKNYYLRIATEIALKKCIVGGFEKVYEIGRIFRNEGMDSTHNPEFTSLELYAAYEDLDYIMDLTEKLIKHLVKTLKIESVFFRGFNIDLNQPFKKRHMVDLIKEYVGIDFYQVKNDQEALDLADKHEVKYEKHQKTYGHIINLFFEKFVEEKLIQPTFVYGHPLDVSPLTKKCVNDPRFTERFELFIGQKEFANAYAELNDPIDQRTRFMKQIAEKNLGNDEANELDEEFLYALEYGMPPTGGLGIGIDRLIMLLTQNDSIRNVLLFPHMKDRNN</sequence>
<dbReference type="SUPFAM" id="SSF50249">
    <property type="entry name" value="Nucleic acid-binding proteins"/>
    <property type="match status" value="1"/>
</dbReference>
<organism evidence="14 15">
    <name type="scientific">Ureaplasma zalophigenitalium</name>
    <dbReference type="NCBI Taxonomy" id="907723"/>
    <lineage>
        <taxon>Bacteria</taxon>
        <taxon>Bacillati</taxon>
        <taxon>Mycoplasmatota</taxon>
        <taxon>Mycoplasmoidales</taxon>
        <taxon>Mycoplasmoidaceae</taxon>
        <taxon>Ureaplasma</taxon>
    </lineage>
</organism>
<dbReference type="InterPro" id="IPR006195">
    <property type="entry name" value="aa-tRNA-synth_II"/>
</dbReference>
<proteinExistence type="inferred from homology"/>
<dbReference type="InterPro" id="IPR012340">
    <property type="entry name" value="NA-bd_OB-fold"/>
</dbReference>
<reference evidence="14 15" key="1">
    <citation type="journal article" date="2020" name="Int. J. Syst. Evol. Microbiol.">
        <title>Ureaplasma miroungigenitalium sp. nov. isolated from northern elephant seals (Mirounga angustirostris) and Ureaplasma zalophigenitalium sp. nov. isolated from California sea lions (Zalophus californianus).</title>
        <authorList>
            <person name="Volokhov D.V."/>
            <person name="Gulland F.M."/>
            <person name="Gao Y."/>
            <person name="Chizhikov V.E."/>
        </authorList>
    </citation>
    <scope>NUCLEOTIDE SEQUENCE [LARGE SCALE GENOMIC DNA]</scope>
    <source>
        <strain evidence="14 15">CSL7644-GEN</strain>
    </source>
</reference>
<dbReference type="InterPro" id="IPR002313">
    <property type="entry name" value="Lys-tRNA-ligase_II"/>
</dbReference>
<comment type="similarity">
    <text evidence="11">Belongs to the class-II aminoacyl-tRNA synthetase family.</text>
</comment>
<dbReference type="Pfam" id="PF00152">
    <property type="entry name" value="tRNA-synt_2"/>
    <property type="match status" value="1"/>
</dbReference>
<dbReference type="CDD" id="cd04322">
    <property type="entry name" value="LysRS_N"/>
    <property type="match status" value="1"/>
</dbReference>
<evidence type="ECO:0000256" key="10">
    <source>
        <dbReference type="ARBA" id="ARBA00048573"/>
    </source>
</evidence>
<gene>
    <name evidence="11 14" type="primary">lysS</name>
    <name evidence="14" type="ORF">OF365_00290</name>
</gene>
<keyword evidence="4 11" id="KW-0436">Ligase</keyword>
<comment type="caution">
    <text evidence="14">The sequence shown here is derived from an EMBL/GenBank/DDBJ whole genome shotgun (WGS) entry which is preliminary data.</text>
</comment>
<keyword evidence="3 11" id="KW-0963">Cytoplasm</keyword>
<evidence type="ECO:0000313" key="15">
    <source>
        <dbReference type="Proteomes" id="UP001207252"/>
    </source>
</evidence>
<dbReference type="EC" id="6.1.1.6" evidence="11"/>
<dbReference type="PRINTS" id="PR00982">
    <property type="entry name" value="TRNASYNTHLYS"/>
</dbReference>
<evidence type="ECO:0000313" key="14">
    <source>
        <dbReference type="EMBL" id="MCV3753828.1"/>
    </source>
</evidence>
<dbReference type="InterPro" id="IPR004364">
    <property type="entry name" value="Aa-tRNA-synt_II"/>
</dbReference>
<dbReference type="EMBL" id="JAOXHJ010000001">
    <property type="protein sequence ID" value="MCV3753828.1"/>
    <property type="molecule type" value="Genomic_DNA"/>
</dbReference>
<name>A0ABT3BP78_9BACT</name>
<evidence type="ECO:0000256" key="6">
    <source>
        <dbReference type="ARBA" id="ARBA00022741"/>
    </source>
</evidence>
<dbReference type="RefSeq" id="WP_263817630.1">
    <property type="nucleotide sequence ID" value="NZ_JAOXHJ010000001.1"/>
</dbReference>
<comment type="subcellular location">
    <subcellularLocation>
        <location evidence="1 11">Cytoplasm</location>
    </subcellularLocation>
</comment>
<comment type="cofactor">
    <cofactor evidence="11 12">
        <name>Mg(2+)</name>
        <dbReference type="ChEBI" id="CHEBI:18420"/>
    </cofactor>
    <text evidence="11 12">Binds 3 Mg(2+) ions per subunit.</text>
</comment>
<evidence type="ECO:0000256" key="7">
    <source>
        <dbReference type="ARBA" id="ARBA00022840"/>
    </source>
</evidence>
<evidence type="ECO:0000256" key="12">
    <source>
        <dbReference type="RuleBase" id="RU000336"/>
    </source>
</evidence>
<keyword evidence="15" id="KW-1185">Reference proteome</keyword>
<keyword evidence="8 11" id="KW-0648">Protein biosynthesis</keyword>
<keyword evidence="6 11" id="KW-0547">Nucleotide-binding</keyword>
<dbReference type="InterPro" id="IPR045864">
    <property type="entry name" value="aa-tRNA-synth_II/BPL/LPL"/>
</dbReference>
<protein>
    <recommendedName>
        <fullName evidence="11">Lysine--tRNA ligase</fullName>
        <ecNumber evidence="11">6.1.1.6</ecNumber>
    </recommendedName>
    <alternativeName>
        <fullName evidence="11">Lysyl-tRNA synthetase</fullName>
        <shortName evidence="11">LysRS</shortName>
    </alternativeName>
</protein>
<feature type="binding site" evidence="11">
    <location>
        <position position="409"/>
    </location>
    <ligand>
        <name>Mg(2+)</name>
        <dbReference type="ChEBI" id="CHEBI:18420"/>
        <label>1</label>
    </ligand>
</feature>
<evidence type="ECO:0000256" key="2">
    <source>
        <dbReference type="ARBA" id="ARBA00011738"/>
    </source>
</evidence>
<dbReference type="InterPro" id="IPR004365">
    <property type="entry name" value="NA-bd_OB_tRNA"/>
</dbReference>
<dbReference type="Gene3D" id="2.40.50.140">
    <property type="entry name" value="Nucleic acid-binding proteins"/>
    <property type="match status" value="1"/>
</dbReference>
<dbReference type="Pfam" id="PF01336">
    <property type="entry name" value="tRNA_anti-codon"/>
    <property type="match status" value="1"/>
</dbReference>
<keyword evidence="5 11" id="KW-0479">Metal-binding</keyword>
<evidence type="ECO:0000256" key="5">
    <source>
        <dbReference type="ARBA" id="ARBA00022723"/>
    </source>
</evidence>
<evidence type="ECO:0000256" key="3">
    <source>
        <dbReference type="ARBA" id="ARBA00022490"/>
    </source>
</evidence>
<dbReference type="GO" id="GO:0004824">
    <property type="term" value="F:lysine-tRNA ligase activity"/>
    <property type="evidence" value="ECO:0007669"/>
    <property type="project" value="UniProtKB-EC"/>
</dbReference>
<keyword evidence="7 11" id="KW-0067">ATP-binding</keyword>
<evidence type="ECO:0000256" key="9">
    <source>
        <dbReference type="ARBA" id="ARBA00023146"/>
    </source>
</evidence>
<dbReference type="PANTHER" id="PTHR42918">
    <property type="entry name" value="LYSYL-TRNA SYNTHETASE"/>
    <property type="match status" value="1"/>
</dbReference>
<evidence type="ECO:0000256" key="8">
    <source>
        <dbReference type="ARBA" id="ARBA00022917"/>
    </source>
</evidence>